<protein>
    <recommendedName>
        <fullName evidence="3">DUF488 domain-containing protein</fullName>
    </recommendedName>
</protein>
<name>A0A1Y6CZG3_9GAMM</name>
<dbReference type="Proteomes" id="UP000192923">
    <property type="component" value="Unassembled WGS sequence"/>
</dbReference>
<dbReference type="STRING" id="1760988.SAMN02949497_3460"/>
<organism evidence="1 2">
    <name type="scientific">Methylomagnum ishizawai</name>
    <dbReference type="NCBI Taxonomy" id="1760988"/>
    <lineage>
        <taxon>Bacteria</taxon>
        <taxon>Pseudomonadati</taxon>
        <taxon>Pseudomonadota</taxon>
        <taxon>Gammaproteobacteria</taxon>
        <taxon>Methylococcales</taxon>
        <taxon>Methylococcaceae</taxon>
        <taxon>Methylomagnum</taxon>
    </lineage>
</organism>
<sequence>MAGKTLYTAGYGAGWTPETLDAAMIERGAVLVDIRRLPWSTQSTEWTRSRLLARFGKMRYAHFKSLGNLSRKGDPIALVDADNGIRSLAAILNWPGIDAMVLLCGCRDVHTCHRKVVAELAAERLGDRFALRIEHLEPTLATDPDHHQRGKNRREP</sequence>
<evidence type="ECO:0000313" key="2">
    <source>
        <dbReference type="Proteomes" id="UP000192923"/>
    </source>
</evidence>
<keyword evidence="2" id="KW-1185">Reference proteome</keyword>
<dbReference type="AlphaFoldDB" id="A0A1Y6CZG3"/>
<dbReference type="EMBL" id="FXAM01000001">
    <property type="protein sequence ID" value="SMF96079.1"/>
    <property type="molecule type" value="Genomic_DNA"/>
</dbReference>
<dbReference type="InterPro" id="IPR007438">
    <property type="entry name" value="DUF488"/>
</dbReference>
<evidence type="ECO:0008006" key="3">
    <source>
        <dbReference type="Google" id="ProtNLM"/>
    </source>
</evidence>
<evidence type="ECO:0000313" key="1">
    <source>
        <dbReference type="EMBL" id="SMF96079.1"/>
    </source>
</evidence>
<reference evidence="1 2" key="1">
    <citation type="submission" date="2016-12" db="EMBL/GenBank/DDBJ databases">
        <authorList>
            <person name="Song W.-J."/>
            <person name="Kurnit D.M."/>
        </authorList>
    </citation>
    <scope>NUCLEOTIDE SEQUENCE [LARGE SCALE GENOMIC DNA]</scope>
    <source>
        <strain evidence="1 2">175</strain>
    </source>
</reference>
<dbReference type="RefSeq" id="WP_085214852.1">
    <property type="nucleotide sequence ID" value="NZ_FXAM01000001.1"/>
</dbReference>
<dbReference type="Pfam" id="PF04343">
    <property type="entry name" value="DUF488"/>
    <property type="match status" value="1"/>
</dbReference>
<gene>
    <name evidence="1" type="ORF">SAMN02949497_3460</name>
</gene>
<accession>A0A1Y6CZG3</accession>
<dbReference type="OrthoDB" id="9789109at2"/>
<proteinExistence type="predicted"/>